<dbReference type="Pfam" id="PF02661">
    <property type="entry name" value="Fic"/>
    <property type="match status" value="1"/>
</dbReference>
<dbReference type="PANTHER" id="PTHR13504">
    <property type="entry name" value="FIDO DOMAIN-CONTAINING PROTEIN DDB_G0283145"/>
    <property type="match status" value="1"/>
</dbReference>
<sequence length="137" mass="15566">EYSGRYRKVHIHAGNKNFVSRKYVPAKMKEPVAEFERDVHKIEATHILDPFTLAAKYSNDFVMIHPFADGNGRMCRLIINAILLKYGGIVASGWERTMRVTRSILDIQRSAGKSMEGSGELAALNLKKSIARYKRLK</sequence>
<name>A0A1L9V2F8_ASPBC</name>
<dbReference type="InterPro" id="IPR003812">
    <property type="entry name" value="Fido"/>
</dbReference>
<feature type="active site" evidence="1">
    <location>
        <position position="65"/>
    </location>
</feature>
<dbReference type="AlphaFoldDB" id="A0A1L9V2F8"/>
<dbReference type="RefSeq" id="XP_067485381.1">
    <property type="nucleotide sequence ID" value="XM_067616714.1"/>
</dbReference>
<evidence type="ECO:0000313" key="4">
    <source>
        <dbReference type="EMBL" id="OJJ78134.1"/>
    </source>
</evidence>
<evidence type="ECO:0000256" key="1">
    <source>
        <dbReference type="PIRSR" id="PIRSR640198-1"/>
    </source>
</evidence>
<feature type="non-terminal residue" evidence="4">
    <location>
        <position position="1"/>
    </location>
</feature>
<keyword evidence="2" id="KW-0547">Nucleotide-binding</keyword>
<dbReference type="InterPro" id="IPR036597">
    <property type="entry name" value="Fido-like_dom_sf"/>
</dbReference>
<keyword evidence="2" id="KW-0067">ATP-binding</keyword>
<gene>
    <name evidence="4" type="ORF">ASPBRDRAFT_113009</name>
</gene>
<dbReference type="PROSITE" id="PS51459">
    <property type="entry name" value="FIDO"/>
    <property type="match status" value="1"/>
</dbReference>
<proteinExistence type="predicted"/>
<evidence type="ECO:0000259" key="3">
    <source>
        <dbReference type="PROSITE" id="PS51459"/>
    </source>
</evidence>
<feature type="domain" description="Fido" evidence="3">
    <location>
        <begin position="1"/>
        <end position="127"/>
    </location>
</feature>
<feature type="binding site" evidence="2">
    <location>
        <begin position="69"/>
        <end position="76"/>
    </location>
    <ligand>
        <name>ATP</name>
        <dbReference type="ChEBI" id="CHEBI:30616"/>
    </ligand>
</feature>
<protein>
    <recommendedName>
        <fullName evidence="3">Fido domain-containing protein</fullName>
    </recommendedName>
</protein>
<reference evidence="5" key="1">
    <citation type="journal article" date="2017" name="Genome Biol.">
        <title>Comparative genomics reveals high biological diversity and specific adaptations in the industrially and medically important fungal genus Aspergillus.</title>
        <authorList>
            <person name="de Vries R.P."/>
            <person name="Riley R."/>
            <person name="Wiebenga A."/>
            <person name="Aguilar-Osorio G."/>
            <person name="Amillis S."/>
            <person name="Uchima C.A."/>
            <person name="Anderluh G."/>
            <person name="Asadollahi M."/>
            <person name="Askin M."/>
            <person name="Barry K."/>
            <person name="Battaglia E."/>
            <person name="Bayram O."/>
            <person name="Benocci T."/>
            <person name="Braus-Stromeyer S.A."/>
            <person name="Caldana C."/>
            <person name="Canovas D."/>
            <person name="Cerqueira G.C."/>
            <person name="Chen F."/>
            <person name="Chen W."/>
            <person name="Choi C."/>
            <person name="Clum A."/>
            <person name="Dos Santos R.A."/>
            <person name="Damasio A.R."/>
            <person name="Diallinas G."/>
            <person name="Emri T."/>
            <person name="Fekete E."/>
            <person name="Flipphi M."/>
            <person name="Freyberg S."/>
            <person name="Gallo A."/>
            <person name="Gournas C."/>
            <person name="Habgood R."/>
            <person name="Hainaut M."/>
            <person name="Harispe M.L."/>
            <person name="Henrissat B."/>
            <person name="Hilden K.S."/>
            <person name="Hope R."/>
            <person name="Hossain A."/>
            <person name="Karabika E."/>
            <person name="Karaffa L."/>
            <person name="Karanyi Z."/>
            <person name="Krasevec N."/>
            <person name="Kuo A."/>
            <person name="Kusch H."/>
            <person name="LaButti K."/>
            <person name="Lagendijk E.L."/>
            <person name="Lapidus A."/>
            <person name="Levasseur A."/>
            <person name="Lindquist E."/>
            <person name="Lipzen A."/>
            <person name="Logrieco A.F."/>
            <person name="MacCabe A."/>
            <person name="Maekelae M.R."/>
            <person name="Malavazi I."/>
            <person name="Melin P."/>
            <person name="Meyer V."/>
            <person name="Mielnichuk N."/>
            <person name="Miskei M."/>
            <person name="Molnar A.P."/>
            <person name="Mule G."/>
            <person name="Ngan C.Y."/>
            <person name="Orejas M."/>
            <person name="Orosz E."/>
            <person name="Ouedraogo J.P."/>
            <person name="Overkamp K.M."/>
            <person name="Park H.-S."/>
            <person name="Perrone G."/>
            <person name="Piumi F."/>
            <person name="Punt P.J."/>
            <person name="Ram A.F."/>
            <person name="Ramon A."/>
            <person name="Rauscher S."/>
            <person name="Record E."/>
            <person name="Riano-Pachon D.M."/>
            <person name="Robert V."/>
            <person name="Roehrig J."/>
            <person name="Ruller R."/>
            <person name="Salamov A."/>
            <person name="Salih N.S."/>
            <person name="Samson R.A."/>
            <person name="Sandor E."/>
            <person name="Sanguinetti M."/>
            <person name="Schuetze T."/>
            <person name="Sepcic K."/>
            <person name="Shelest E."/>
            <person name="Sherlock G."/>
            <person name="Sophianopoulou V."/>
            <person name="Squina F.M."/>
            <person name="Sun H."/>
            <person name="Susca A."/>
            <person name="Todd R.B."/>
            <person name="Tsang A."/>
            <person name="Unkles S.E."/>
            <person name="van de Wiele N."/>
            <person name="van Rossen-Uffink D."/>
            <person name="Oliveira J.V."/>
            <person name="Vesth T.C."/>
            <person name="Visser J."/>
            <person name="Yu J.-H."/>
            <person name="Zhou M."/>
            <person name="Andersen M.R."/>
            <person name="Archer D.B."/>
            <person name="Baker S.E."/>
            <person name="Benoit I."/>
            <person name="Brakhage A.A."/>
            <person name="Braus G.H."/>
            <person name="Fischer R."/>
            <person name="Frisvad J.C."/>
            <person name="Goldman G.H."/>
            <person name="Houbraken J."/>
            <person name="Oakley B."/>
            <person name="Pocsi I."/>
            <person name="Scazzocchio C."/>
            <person name="Seiboth B."/>
            <person name="vanKuyk P.A."/>
            <person name="Wortman J."/>
            <person name="Dyer P.S."/>
            <person name="Grigoriev I.V."/>
        </authorList>
    </citation>
    <scope>NUCLEOTIDE SEQUENCE [LARGE SCALE GENOMIC DNA]</scope>
    <source>
        <strain evidence="5">CBS 101740 / IMI 381727 / IBT 21946</strain>
    </source>
</reference>
<dbReference type="OrthoDB" id="439046at2759"/>
<dbReference type="InterPro" id="IPR040198">
    <property type="entry name" value="Fido_containing"/>
</dbReference>
<dbReference type="Gene3D" id="1.10.3290.10">
    <property type="entry name" value="Fido-like domain"/>
    <property type="match status" value="1"/>
</dbReference>
<dbReference type="SUPFAM" id="SSF140931">
    <property type="entry name" value="Fic-like"/>
    <property type="match status" value="1"/>
</dbReference>
<dbReference type="PANTHER" id="PTHR13504:SF38">
    <property type="entry name" value="FIDO DOMAIN-CONTAINING PROTEIN"/>
    <property type="match status" value="1"/>
</dbReference>
<dbReference type="GeneID" id="93569202"/>
<dbReference type="Proteomes" id="UP000184499">
    <property type="component" value="Unassembled WGS sequence"/>
</dbReference>
<accession>A0A1L9V2F8</accession>
<dbReference type="VEuPathDB" id="FungiDB:ASPBRDRAFT_113009"/>
<dbReference type="EMBL" id="KV878679">
    <property type="protein sequence ID" value="OJJ78134.1"/>
    <property type="molecule type" value="Genomic_DNA"/>
</dbReference>
<evidence type="ECO:0000256" key="2">
    <source>
        <dbReference type="PIRSR" id="PIRSR640198-2"/>
    </source>
</evidence>
<dbReference type="STRING" id="767769.A0A1L9V2F8"/>
<dbReference type="GO" id="GO:0005524">
    <property type="term" value="F:ATP binding"/>
    <property type="evidence" value="ECO:0007669"/>
    <property type="project" value="UniProtKB-KW"/>
</dbReference>
<keyword evidence="5" id="KW-1185">Reference proteome</keyword>
<evidence type="ECO:0000313" key="5">
    <source>
        <dbReference type="Proteomes" id="UP000184499"/>
    </source>
</evidence>
<organism evidence="4 5">
    <name type="scientific">Aspergillus brasiliensis (strain CBS 101740 / IMI 381727 / IBT 21946)</name>
    <dbReference type="NCBI Taxonomy" id="767769"/>
    <lineage>
        <taxon>Eukaryota</taxon>
        <taxon>Fungi</taxon>
        <taxon>Dikarya</taxon>
        <taxon>Ascomycota</taxon>
        <taxon>Pezizomycotina</taxon>
        <taxon>Eurotiomycetes</taxon>
        <taxon>Eurotiomycetidae</taxon>
        <taxon>Eurotiales</taxon>
        <taxon>Aspergillaceae</taxon>
        <taxon>Aspergillus</taxon>
        <taxon>Aspergillus subgen. Circumdati</taxon>
    </lineage>
</organism>